<keyword evidence="1" id="KW-1015">Disulfide bond</keyword>
<dbReference type="InterPro" id="IPR009003">
    <property type="entry name" value="Peptidase_S1_PA"/>
</dbReference>
<keyword evidence="3" id="KW-0732">Signal</keyword>
<evidence type="ECO:0000259" key="4">
    <source>
        <dbReference type="PROSITE" id="PS50240"/>
    </source>
</evidence>
<name>A0ABD2WNL4_9HYME</name>
<reference evidence="5 6" key="1">
    <citation type="journal article" date="2024" name="bioRxiv">
        <title>A reference genome for Trichogramma kaykai: A tiny desert-dwelling parasitoid wasp with competing sex-ratio distorters.</title>
        <authorList>
            <person name="Culotta J."/>
            <person name="Lindsey A.R."/>
        </authorList>
    </citation>
    <scope>NUCLEOTIDE SEQUENCE [LARGE SCALE GENOMIC DNA]</scope>
    <source>
        <strain evidence="5 6">KSX58</strain>
    </source>
</reference>
<accession>A0ABD2WNL4</accession>
<dbReference type="EMBL" id="JBJJXI010000092">
    <property type="protein sequence ID" value="KAL3394472.1"/>
    <property type="molecule type" value="Genomic_DNA"/>
</dbReference>
<dbReference type="InterPro" id="IPR043504">
    <property type="entry name" value="Peptidase_S1_PA_chymotrypsin"/>
</dbReference>
<evidence type="ECO:0000256" key="3">
    <source>
        <dbReference type="SAM" id="SignalP"/>
    </source>
</evidence>
<comment type="similarity">
    <text evidence="2">Belongs to the peptidase S1 family. CLIP subfamily.</text>
</comment>
<dbReference type="PANTHER" id="PTHR24256">
    <property type="entry name" value="TRYPTASE-RELATED"/>
    <property type="match status" value="1"/>
</dbReference>
<comment type="caution">
    <text evidence="5">The sequence shown here is derived from an EMBL/GenBank/DDBJ whole genome shotgun (WGS) entry which is preliminary data.</text>
</comment>
<feature type="chain" id="PRO_5044839743" description="Peptidase S1 domain-containing protein" evidence="3">
    <location>
        <begin position="20"/>
        <end position="371"/>
    </location>
</feature>
<gene>
    <name evidence="5" type="ORF">TKK_011475</name>
</gene>
<protein>
    <recommendedName>
        <fullName evidence="4">Peptidase S1 domain-containing protein</fullName>
    </recommendedName>
</protein>
<dbReference type="InterPro" id="IPR051487">
    <property type="entry name" value="Ser/Thr_Proteases_Immune/Dev"/>
</dbReference>
<evidence type="ECO:0000313" key="6">
    <source>
        <dbReference type="Proteomes" id="UP001627154"/>
    </source>
</evidence>
<evidence type="ECO:0000256" key="1">
    <source>
        <dbReference type="ARBA" id="ARBA00023157"/>
    </source>
</evidence>
<dbReference type="Proteomes" id="UP001627154">
    <property type="component" value="Unassembled WGS sequence"/>
</dbReference>
<sequence>MIFRSIILVILTLFSSSHAVLEKQVVMNGTTAREGQFPYQVSLQIVTPNSGIHFCGGCIINKRYILTAAHCIYVDYEPEEDSSTSTSDVESSDFEYSYTETSNNESLDNFNAEISDNEASDFKFFYFEYSDYKKYDLQKSSFESPSESEYDNWDYEENYSSMRFLSPEFIQVVAGITKLDDKNAAIYKVEEIIKHEYYGDNLFLPYMADIALLRVARDIEFNDKVQPVKLASSENSEDLLAVGASVILTGWGYMEQCMEDHDEQTNDLHVARRKIYDFDKCQNEYLEKSFKNHNESELIFPELELLPVVDRGMICTVGNQVILGGPVVDERGVQVGIVSLSIDDLPDVSTSVRLWSEWIAHASNIEEIKSP</sequence>
<keyword evidence="6" id="KW-1185">Reference proteome</keyword>
<feature type="domain" description="Peptidase S1" evidence="4">
    <location>
        <begin position="26"/>
        <end position="364"/>
    </location>
</feature>
<dbReference type="InterPro" id="IPR018114">
    <property type="entry name" value="TRYPSIN_HIS"/>
</dbReference>
<dbReference type="SMART" id="SM00020">
    <property type="entry name" value="Tryp_SPc"/>
    <property type="match status" value="1"/>
</dbReference>
<dbReference type="SUPFAM" id="SSF50494">
    <property type="entry name" value="Trypsin-like serine proteases"/>
    <property type="match status" value="1"/>
</dbReference>
<dbReference type="Gene3D" id="2.40.10.10">
    <property type="entry name" value="Trypsin-like serine proteases"/>
    <property type="match status" value="2"/>
</dbReference>
<dbReference type="InterPro" id="IPR001254">
    <property type="entry name" value="Trypsin_dom"/>
</dbReference>
<proteinExistence type="inferred from homology"/>
<dbReference type="PROSITE" id="PS50240">
    <property type="entry name" value="TRYPSIN_DOM"/>
    <property type="match status" value="1"/>
</dbReference>
<dbReference type="PROSITE" id="PS00134">
    <property type="entry name" value="TRYPSIN_HIS"/>
    <property type="match status" value="1"/>
</dbReference>
<feature type="signal peptide" evidence="3">
    <location>
        <begin position="1"/>
        <end position="19"/>
    </location>
</feature>
<evidence type="ECO:0000313" key="5">
    <source>
        <dbReference type="EMBL" id="KAL3394472.1"/>
    </source>
</evidence>
<evidence type="ECO:0000256" key="2">
    <source>
        <dbReference type="ARBA" id="ARBA00024195"/>
    </source>
</evidence>
<dbReference type="Pfam" id="PF00089">
    <property type="entry name" value="Trypsin"/>
    <property type="match status" value="2"/>
</dbReference>
<organism evidence="5 6">
    <name type="scientific">Trichogramma kaykai</name>
    <dbReference type="NCBI Taxonomy" id="54128"/>
    <lineage>
        <taxon>Eukaryota</taxon>
        <taxon>Metazoa</taxon>
        <taxon>Ecdysozoa</taxon>
        <taxon>Arthropoda</taxon>
        <taxon>Hexapoda</taxon>
        <taxon>Insecta</taxon>
        <taxon>Pterygota</taxon>
        <taxon>Neoptera</taxon>
        <taxon>Endopterygota</taxon>
        <taxon>Hymenoptera</taxon>
        <taxon>Apocrita</taxon>
        <taxon>Proctotrupomorpha</taxon>
        <taxon>Chalcidoidea</taxon>
        <taxon>Trichogrammatidae</taxon>
        <taxon>Trichogramma</taxon>
    </lineage>
</organism>
<dbReference type="AlphaFoldDB" id="A0ABD2WNL4"/>